<feature type="compositionally biased region" description="Polar residues" evidence="2">
    <location>
        <begin position="1"/>
        <end position="12"/>
    </location>
</feature>
<dbReference type="EMBL" id="MIGB01000071">
    <property type="protein sequence ID" value="OSY34671.1"/>
    <property type="molecule type" value="Genomic_DNA"/>
</dbReference>
<accession>A0A1Y2MHX4</accession>
<dbReference type="AlphaFoldDB" id="A0A1Y2MHX4"/>
<protein>
    <recommendedName>
        <fullName evidence="3">DNA primase/polymerase bifunctional N-terminal domain-containing protein</fullName>
    </recommendedName>
</protein>
<dbReference type="SUPFAM" id="SSF56747">
    <property type="entry name" value="Prim-pol domain"/>
    <property type="match status" value="1"/>
</dbReference>
<reference evidence="4 5" key="1">
    <citation type="submission" date="2016-09" db="EMBL/GenBank/DDBJ databases">
        <title>Pseudonocardia autotrophica DSM535, a candidate organism with high potential of specific P450 cytochromes.</title>
        <authorList>
            <person name="Grumaz C."/>
            <person name="Vainshtein Y."/>
            <person name="Kirstahler P."/>
            <person name="Sohn K."/>
        </authorList>
    </citation>
    <scope>NUCLEOTIDE SEQUENCE [LARGE SCALE GENOMIC DNA]</scope>
    <source>
        <strain evidence="4 5">DSM 535</strain>
    </source>
</reference>
<feature type="region of interest" description="Disordered" evidence="2">
    <location>
        <begin position="1"/>
        <end position="24"/>
    </location>
</feature>
<dbReference type="OrthoDB" id="3218228at2"/>
<dbReference type="Proteomes" id="UP000194360">
    <property type="component" value="Unassembled WGS sequence"/>
</dbReference>
<dbReference type="Pfam" id="PF09250">
    <property type="entry name" value="Prim-Pol"/>
    <property type="match status" value="1"/>
</dbReference>
<dbReference type="InterPro" id="IPR051620">
    <property type="entry name" value="ORF904-like_C"/>
</dbReference>
<evidence type="ECO:0000259" key="3">
    <source>
        <dbReference type="SMART" id="SM00943"/>
    </source>
</evidence>
<dbReference type="RefSeq" id="WP_085916671.1">
    <property type="nucleotide sequence ID" value="NZ_AP018920.1"/>
</dbReference>
<proteinExistence type="predicted"/>
<dbReference type="PANTHER" id="PTHR35372:SF2">
    <property type="entry name" value="SF3 HELICASE DOMAIN-CONTAINING PROTEIN"/>
    <property type="match status" value="1"/>
</dbReference>
<feature type="region of interest" description="Disordered" evidence="2">
    <location>
        <begin position="230"/>
        <end position="256"/>
    </location>
</feature>
<dbReference type="CDD" id="cd04859">
    <property type="entry name" value="Prim_Pol"/>
    <property type="match status" value="1"/>
</dbReference>
<dbReference type="SMART" id="SM00943">
    <property type="entry name" value="Prim-Pol"/>
    <property type="match status" value="1"/>
</dbReference>
<evidence type="ECO:0000313" key="4">
    <source>
        <dbReference type="EMBL" id="OSY34671.1"/>
    </source>
</evidence>
<keyword evidence="1" id="KW-0378">Hydrolase</keyword>
<dbReference type="GO" id="GO:0016787">
    <property type="term" value="F:hydrolase activity"/>
    <property type="evidence" value="ECO:0007669"/>
    <property type="project" value="UniProtKB-KW"/>
</dbReference>
<sequence length="370" mass="38480">MTHTSTDQTTYRQADPQAPPDRLRPQPLAAAALRAVAAGWAVFPVRPRGKVPAVRGWEDAATLDPDRILAWWAGAAWNIGVAAGRSGLLVIDLDVPATRPHAAAEAAGGCPFRDTGRNVADDTDPVGVAEAVNGSAVLRRLAADAAAASPWDTFTVATPSGGRHLYFRQPDDAGLRNTQGALGPLIDTRGHGGYVLAPGSRGSGTRRYRIVHDAPVAELPAWLHDSLSTTLAPSSHTDDQVPSEEPAADDGGAAGGTASVVSAARVEAYLRAVVDGESRAVAAAPVGMRHTTLLRAARRLGQWVGSGALTGADMQAVLTAAAGGYVGIDGYTARQVERDITDGLAYGAAHPRYIDDLPDRPGARPSDTRR</sequence>
<dbReference type="InterPro" id="IPR015330">
    <property type="entry name" value="DNA_primase/pol_bifunc_N"/>
</dbReference>
<keyword evidence="5" id="KW-1185">Reference proteome</keyword>
<dbReference type="PANTHER" id="PTHR35372">
    <property type="entry name" value="ATP BINDING PROTEIN-RELATED"/>
    <property type="match status" value="1"/>
</dbReference>
<evidence type="ECO:0000256" key="2">
    <source>
        <dbReference type="SAM" id="MobiDB-lite"/>
    </source>
</evidence>
<evidence type="ECO:0000313" key="5">
    <source>
        <dbReference type="Proteomes" id="UP000194360"/>
    </source>
</evidence>
<feature type="domain" description="DNA primase/polymerase bifunctional N-terminal" evidence="3">
    <location>
        <begin position="32"/>
        <end position="223"/>
    </location>
</feature>
<dbReference type="STRING" id="2074.BG845_06645"/>
<organism evidence="4 5">
    <name type="scientific">Pseudonocardia autotrophica</name>
    <name type="common">Amycolata autotrophica</name>
    <name type="synonym">Nocardia autotrophica</name>
    <dbReference type="NCBI Taxonomy" id="2074"/>
    <lineage>
        <taxon>Bacteria</taxon>
        <taxon>Bacillati</taxon>
        <taxon>Actinomycetota</taxon>
        <taxon>Actinomycetes</taxon>
        <taxon>Pseudonocardiales</taxon>
        <taxon>Pseudonocardiaceae</taxon>
        <taxon>Pseudonocardia</taxon>
    </lineage>
</organism>
<name>A0A1Y2MHX4_PSEAH</name>
<comment type="caution">
    <text evidence="4">The sequence shown here is derived from an EMBL/GenBank/DDBJ whole genome shotgun (WGS) entry which is preliminary data.</text>
</comment>
<evidence type="ECO:0000256" key="1">
    <source>
        <dbReference type="ARBA" id="ARBA00022801"/>
    </source>
</evidence>
<gene>
    <name evidence="4" type="ORF">BG845_06645</name>
</gene>